<dbReference type="Gene3D" id="3.40.50.2000">
    <property type="entry name" value="Glycogen Phosphorylase B"/>
    <property type="match status" value="2"/>
</dbReference>
<sequence length="399" mass="44713">MDLLILADWEFPCDEPFMREVYAKRWQDAGHTVTWIMRPSGNDANSQETWRGSSVYVAPDSVYRYRNAFDVGPKKGIGWLDSVWNAEGGFDVIQVRNELAAIPPVRRLAHAHNIPIVFRHSHLKAETLMLGYKDRVDGYSLVDYGKGLAGRALRDRLLSDVDAVFTISDAMSRYHQEERCVNTPMYSVPMGANTSLSTDKIDPELFCSDYGLSEGEYLIYMGSMNPLRNLEFLFEVLSIVRESKPETKLVLVGGRNKRRQDRLLTLAETHGVSDTTVFTGWINETDLHRAITGAAIGLSPLPPNEVFRTNSPTKVLEYLNLGVPAVTTRTPEQIEMAEASGGGKAVDYTPNAFADAITTLLNNPATRQEMGTAGQEYVSKNRSYDDIYQTVVDLYRKLP</sequence>
<dbReference type="AlphaFoldDB" id="A0A482T0T5"/>
<dbReference type="PANTHER" id="PTHR46401:SF2">
    <property type="entry name" value="GLYCOSYLTRANSFERASE WBBK-RELATED"/>
    <property type="match status" value="1"/>
</dbReference>
<dbReference type="PANTHER" id="PTHR46401">
    <property type="entry name" value="GLYCOSYLTRANSFERASE WBBK-RELATED"/>
    <property type="match status" value="1"/>
</dbReference>
<reference evidence="4 5" key="1">
    <citation type="submission" date="2018-12" db="EMBL/GenBank/DDBJ databases">
        <title>Draft genome sequence of Haloarcula hispinica strain 18.1, an halophilic archaeon isolated from Chott El Jerid of Southern Tunisia.</title>
        <authorList>
            <person name="Najjari A."/>
            <person name="Ben Dhia O."/>
            <person name="Ferjani R."/>
            <person name="Mahjoubi M."/>
            <person name="Sghaier H."/>
            <person name="Elshahed M."/>
            <person name="Ouzari H.I."/>
            <person name="Cherid A."/>
            <person name="Youssef N."/>
        </authorList>
    </citation>
    <scope>NUCLEOTIDE SEQUENCE [LARGE SCALE GENOMIC DNA]</scope>
    <source>
        <strain evidence="4 5">18.1</strain>
    </source>
</reference>
<protein>
    <submittedName>
        <fullName evidence="4">Glycosyltransferase</fullName>
    </submittedName>
</protein>
<dbReference type="Pfam" id="PF00534">
    <property type="entry name" value="Glycos_transf_1"/>
    <property type="match status" value="1"/>
</dbReference>
<dbReference type="InterPro" id="IPR028098">
    <property type="entry name" value="Glyco_trans_4-like_N"/>
</dbReference>
<dbReference type="EMBL" id="RZIG01000002">
    <property type="protein sequence ID" value="RYJ09874.1"/>
    <property type="molecule type" value="Genomic_DNA"/>
</dbReference>
<dbReference type="Pfam" id="PF13579">
    <property type="entry name" value="Glyco_trans_4_4"/>
    <property type="match status" value="1"/>
</dbReference>
<organism evidence="4 5">
    <name type="scientific">Haloarcula hispanica</name>
    <dbReference type="NCBI Taxonomy" id="51589"/>
    <lineage>
        <taxon>Archaea</taxon>
        <taxon>Methanobacteriati</taxon>
        <taxon>Methanobacteriota</taxon>
        <taxon>Stenosarchaea group</taxon>
        <taxon>Halobacteria</taxon>
        <taxon>Halobacteriales</taxon>
        <taxon>Haloarculaceae</taxon>
        <taxon>Haloarcula</taxon>
    </lineage>
</organism>
<proteinExistence type="predicted"/>
<evidence type="ECO:0000259" key="3">
    <source>
        <dbReference type="Pfam" id="PF13579"/>
    </source>
</evidence>
<dbReference type="SUPFAM" id="SSF53756">
    <property type="entry name" value="UDP-Glycosyltransferase/glycogen phosphorylase"/>
    <property type="match status" value="1"/>
</dbReference>
<keyword evidence="1 4" id="KW-0808">Transferase</keyword>
<name>A0A482T0T5_HALHI</name>
<evidence type="ECO:0000259" key="2">
    <source>
        <dbReference type="Pfam" id="PF00534"/>
    </source>
</evidence>
<dbReference type="GO" id="GO:0016757">
    <property type="term" value="F:glycosyltransferase activity"/>
    <property type="evidence" value="ECO:0007669"/>
    <property type="project" value="InterPro"/>
</dbReference>
<gene>
    <name evidence="4" type="ORF">ELS20_07560</name>
</gene>
<accession>A0A482T0T5</accession>
<dbReference type="InterPro" id="IPR001296">
    <property type="entry name" value="Glyco_trans_1"/>
</dbReference>
<evidence type="ECO:0000313" key="5">
    <source>
        <dbReference type="Proteomes" id="UP000293535"/>
    </source>
</evidence>
<evidence type="ECO:0000256" key="1">
    <source>
        <dbReference type="ARBA" id="ARBA00022679"/>
    </source>
</evidence>
<feature type="domain" description="Glycosyltransferase subfamily 4-like N-terminal" evidence="3">
    <location>
        <begin position="22"/>
        <end position="179"/>
    </location>
</feature>
<comment type="caution">
    <text evidence="4">The sequence shown here is derived from an EMBL/GenBank/DDBJ whole genome shotgun (WGS) entry which is preliminary data.</text>
</comment>
<dbReference type="Proteomes" id="UP000293535">
    <property type="component" value="Unassembled WGS sequence"/>
</dbReference>
<feature type="domain" description="Glycosyl transferase family 1" evidence="2">
    <location>
        <begin position="214"/>
        <end position="376"/>
    </location>
</feature>
<evidence type="ECO:0000313" key="4">
    <source>
        <dbReference type="EMBL" id="RYJ09874.1"/>
    </source>
</evidence>
<dbReference type="CDD" id="cd03801">
    <property type="entry name" value="GT4_PimA-like"/>
    <property type="match status" value="1"/>
</dbReference>